<comment type="subcellular location">
    <subcellularLocation>
        <location evidence="1">Cytoplasmic vesicle</location>
    </subcellularLocation>
    <subcellularLocation>
        <location evidence="2">Secreted</location>
    </subcellularLocation>
</comment>
<comment type="similarity">
    <text evidence="8">Belongs to the plant egg cell-secreted peptide family.</text>
</comment>
<keyword evidence="3" id="KW-0964">Secreted</keyword>
<feature type="domain" description="Prolamin-like" evidence="10">
    <location>
        <begin position="48"/>
        <end position="111"/>
    </location>
</feature>
<dbReference type="PANTHER" id="PTHR35293">
    <property type="entry name" value="EGG CELL-SECRETED PROTEIN 1.5"/>
    <property type="match status" value="1"/>
</dbReference>
<dbReference type="PANTHER" id="PTHR35293:SF10">
    <property type="entry name" value="EGG CELL-SECRETED PROTEIN 1.2-RELATED"/>
    <property type="match status" value="1"/>
</dbReference>
<sequence>MAMAMASLKSALFAVLVCCLLSSIVGQQEYHDLAIRLEAISGGGTTIDCWNSLIELKSCTGEVILFFLNGETYLGQSCCRAIRVIQEQCWPDMLTAIGFTPHEDDVLKGYCIAADDHRPNITSPTATKSTPPPCAV</sequence>
<evidence type="ECO:0000256" key="4">
    <source>
        <dbReference type="ARBA" id="ARBA00022729"/>
    </source>
</evidence>
<comment type="caution">
    <text evidence="11">The sequence shown here is derived from an EMBL/GenBank/DDBJ whole genome shotgun (WGS) entry which is preliminary data.</text>
</comment>
<evidence type="ECO:0000256" key="2">
    <source>
        <dbReference type="ARBA" id="ARBA00004613"/>
    </source>
</evidence>
<evidence type="ECO:0000256" key="8">
    <source>
        <dbReference type="ARBA" id="ARBA00034484"/>
    </source>
</evidence>
<dbReference type="OMA" id="QIITHEC"/>
<dbReference type="OrthoDB" id="776947at2759"/>
<evidence type="ECO:0000256" key="1">
    <source>
        <dbReference type="ARBA" id="ARBA00004541"/>
    </source>
</evidence>
<dbReference type="GO" id="GO:0080155">
    <property type="term" value="P:regulation of double fertilization forming a zygote and endosperm"/>
    <property type="evidence" value="ECO:0007669"/>
    <property type="project" value="UniProtKB-ARBA"/>
</dbReference>
<evidence type="ECO:0000256" key="3">
    <source>
        <dbReference type="ARBA" id="ARBA00022525"/>
    </source>
</evidence>
<protein>
    <submittedName>
        <fullName evidence="11">Egg cell-secreted protein 1.2</fullName>
    </submittedName>
</protein>
<dbReference type="AlphaFoldDB" id="A0A0K9NWC5"/>
<evidence type="ECO:0000256" key="5">
    <source>
        <dbReference type="ARBA" id="ARBA00023279"/>
    </source>
</evidence>
<keyword evidence="12" id="KW-1185">Reference proteome</keyword>
<feature type="signal peptide" evidence="9">
    <location>
        <begin position="1"/>
        <end position="26"/>
    </location>
</feature>
<dbReference type="EMBL" id="LFYR01001530">
    <property type="protein sequence ID" value="KMZ61071.1"/>
    <property type="molecule type" value="Genomic_DNA"/>
</dbReference>
<feature type="chain" id="PRO_5005527270" evidence="9">
    <location>
        <begin position="27"/>
        <end position="136"/>
    </location>
</feature>
<proteinExistence type="inferred from homology"/>
<dbReference type="GO" id="GO:0009567">
    <property type="term" value="P:double fertilization forming a zygote and endosperm"/>
    <property type="evidence" value="ECO:0007669"/>
    <property type="project" value="InterPro"/>
</dbReference>
<evidence type="ECO:0000313" key="12">
    <source>
        <dbReference type="Proteomes" id="UP000036987"/>
    </source>
</evidence>
<dbReference type="InterPro" id="IPR044711">
    <property type="entry name" value="EC11-15"/>
</dbReference>
<keyword evidence="5" id="KW-0278">Fertilization</keyword>
<evidence type="ECO:0000313" key="11">
    <source>
        <dbReference type="EMBL" id="KMZ61071.1"/>
    </source>
</evidence>
<dbReference type="Proteomes" id="UP000036987">
    <property type="component" value="Unassembled WGS sequence"/>
</dbReference>
<evidence type="ECO:0000256" key="7">
    <source>
        <dbReference type="ARBA" id="ARBA00034457"/>
    </source>
</evidence>
<dbReference type="GO" id="GO:0031410">
    <property type="term" value="C:cytoplasmic vesicle"/>
    <property type="evidence" value="ECO:0007669"/>
    <property type="project" value="UniProtKB-SubCell"/>
</dbReference>
<keyword evidence="6" id="KW-0968">Cytoplasmic vesicle</keyword>
<dbReference type="GO" id="GO:2000008">
    <property type="term" value="P:regulation of protein localization to cell surface"/>
    <property type="evidence" value="ECO:0007669"/>
    <property type="project" value="UniProtKB-ARBA"/>
</dbReference>
<evidence type="ECO:0000256" key="9">
    <source>
        <dbReference type="SAM" id="SignalP"/>
    </source>
</evidence>
<dbReference type="Pfam" id="PF05617">
    <property type="entry name" value="Prolamin_like"/>
    <property type="match status" value="1"/>
</dbReference>
<organism evidence="11 12">
    <name type="scientific">Zostera marina</name>
    <name type="common">Eelgrass</name>
    <dbReference type="NCBI Taxonomy" id="29655"/>
    <lineage>
        <taxon>Eukaryota</taxon>
        <taxon>Viridiplantae</taxon>
        <taxon>Streptophyta</taxon>
        <taxon>Embryophyta</taxon>
        <taxon>Tracheophyta</taxon>
        <taxon>Spermatophyta</taxon>
        <taxon>Magnoliopsida</taxon>
        <taxon>Liliopsida</taxon>
        <taxon>Zosteraceae</taxon>
        <taxon>Zostera</taxon>
    </lineage>
</organism>
<dbReference type="InterPro" id="IPR008502">
    <property type="entry name" value="Prolamin-like"/>
</dbReference>
<keyword evidence="4 9" id="KW-0732">Signal</keyword>
<accession>A0A0K9NWC5</accession>
<gene>
    <name evidence="11" type="ORF">ZOSMA_550G00030</name>
</gene>
<name>A0A0K9NWC5_ZOSMR</name>
<comment type="function">
    <text evidence="7">Involved in the regulation of gamete interactions during the double fertilization and to prevent multiple-pollen tube attraction; mediates the redistribution of the gamete fusogen HAP2/GCS1 to the cell surface after secretion upon sperm arrival.</text>
</comment>
<evidence type="ECO:0000259" key="10">
    <source>
        <dbReference type="Pfam" id="PF05617"/>
    </source>
</evidence>
<dbReference type="GO" id="GO:0005576">
    <property type="term" value="C:extracellular region"/>
    <property type="evidence" value="ECO:0007669"/>
    <property type="project" value="UniProtKB-SubCell"/>
</dbReference>
<reference evidence="12" key="1">
    <citation type="journal article" date="2016" name="Nature">
        <title>The genome of the seagrass Zostera marina reveals angiosperm adaptation to the sea.</title>
        <authorList>
            <person name="Olsen J.L."/>
            <person name="Rouze P."/>
            <person name="Verhelst B."/>
            <person name="Lin Y.-C."/>
            <person name="Bayer T."/>
            <person name="Collen J."/>
            <person name="Dattolo E."/>
            <person name="De Paoli E."/>
            <person name="Dittami S."/>
            <person name="Maumus F."/>
            <person name="Michel G."/>
            <person name="Kersting A."/>
            <person name="Lauritano C."/>
            <person name="Lohaus R."/>
            <person name="Toepel M."/>
            <person name="Tonon T."/>
            <person name="Vanneste K."/>
            <person name="Amirebrahimi M."/>
            <person name="Brakel J."/>
            <person name="Bostroem C."/>
            <person name="Chovatia M."/>
            <person name="Grimwood J."/>
            <person name="Jenkins J.W."/>
            <person name="Jueterbock A."/>
            <person name="Mraz A."/>
            <person name="Stam W.T."/>
            <person name="Tice H."/>
            <person name="Bornberg-Bauer E."/>
            <person name="Green P.J."/>
            <person name="Pearson G.A."/>
            <person name="Procaccini G."/>
            <person name="Duarte C.M."/>
            <person name="Schmutz J."/>
            <person name="Reusch T.B.H."/>
            <person name="Van de Peer Y."/>
        </authorList>
    </citation>
    <scope>NUCLEOTIDE SEQUENCE [LARGE SCALE GENOMIC DNA]</scope>
    <source>
        <strain evidence="12">cv. Finnish</strain>
    </source>
</reference>
<evidence type="ECO:0000256" key="6">
    <source>
        <dbReference type="ARBA" id="ARBA00023329"/>
    </source>
</evidence>